<evidence type="ECO:0000256" key="4">
    <source>
        <dbReference type="ARBA" id="ARBA00022553"/>
    </source>
</evidence>
<keyword evidence="7" id="KW-0238">DNA-binding</keyword>
<dbReference type="RefSeq" id="WP_084124096.1">
    <property type="nucleotide sequence ID" value="NZ_FRAC01000010.1"/>
</dbReference>
<dbReference type="GO" id="GO:0005737">
    <property type="term" value="C:cytoplasm"/>
    <property type="evidence" value="ECO:0007669"/>
    <property type="project" value="UniProtKB-SubCell"/>
</dbReference>
<accession>A0A1M6QZR0</accession>
<dbReference type="STRING" id="1121322.SAMN02745136_02096"/>
<dbReference type="InterPro" id="IPR018060">
    <property type="entry name" value="HTH_AraC"/>
</dbReference>
<dbReference type="InterPro" id="IPR011006">
    <property type="entry name" value="CheY-like_superfamily"/>
</dbReference>
<keyword evidence="3" id="KW-0963">Cytoplasm</keyword>
<dbReference type="Gene3D" id="1.10.10.60">
    <property type="entry name" value="Homeodomain-like"/>
    <property type="match status" value="2"/>
</dbReference>
<feature type="domain" description="Response regulatory" evidence="12">
    <location>
        <begin position="10"/>
        <end position="128"/>
    </location>
</feature>
<dbReference type="SUPFAM" id="SSF52172">
    <property type="entry name" value="CheY-like"/>
    <property type="match status" value="1"/>
</dbReference>
<evidence type="ECO:0000259" key="12">
    <source>
        <dbReference type="PROSITE" id="PS50110"/>
    </source>
</evidence>
<evidence type="ECO:0000256" key="2">
    <source>
        <dbReference type="ARBA" id="ARBA00018672"/>
    </source>
</evidence>
<dbReference type="Proteomes" id="UP000184386">
    <property type="component" value="Unassembled WGS sequence"/>
</dbReference>
<dbReference type="GO" id="GO:0003700">
    <property type="term" value="F:DNA-binding transcription factor activity"/>
    <property type="evidence" value="ECO:0007669"/>
    <property type="project" value="InterPro"/>
</dbReference>
<dbReference type="Pfam" id="PF00072">
    <property type="entry name" value="Response_reg"/>
    <property type="match status" value="1"/>
</dbReference>
<dbReference type="PRINTS" id="PR00032">
    <property type="entry name" value="HTHARAC"/>
</dbReference>
<dbReference type="SUPFAM" id="SSF46689">
    <property type="entry name" value="Homeodomain-like"/>
    <property type="match status" value="1"/>
</dbReference>
<proteinExistence type="predicted"/>
<gene>
    <name evidence="13" type="ORF">SAMN02745136_02096</name>
</gene>
<dbReference type="Pfam" id="PF12833">
    <property type="entry name" value="HTH_18"/>
    <property type="match status" value="1"/>
</dbReference>
<reference evidence="13" key="1">
    <citation type="submission" date="2016-11" db="EMBL/GenBank/DDBJ databases">
        <authorList>
            <person name="Jaros S."/>
            <person name="Januszkiewicz K."/>
            <person name="Wedrychowicz H."/>
        </authorList>
    </citation>
    <scope>NUCLEOTIDE SEQUENCE [LARGE SCALE GENOMIC DNA]</scope>
    <source>
        <strain evidence="13">DSM 15929</strain>
    </source>
</reference>
<comment type="subcellular location">
    <subcellularLocation>
        <location evidence="1">Cytoplasm</location>
    </subcellularLocation>
</comment>
<dbReference type="CDD" id="cd17536">
    <property type="entry name" value="REC_YesN-like"/>
    <property type="match status" value="1"/>
</dbReference>
<evidence type="ECO:0000256" key="7">
    <source>
        <dbReference type="ARBA" id="ARBA00023125"/>
    </source>
</evidence>
<evidence type="ECO:0000256" key="6">
    <source>
        <dbReference type="ARBA" id="ARBA00023015"/>
    </source>
</evidence>
<protein>
    <recommendedName>
        <fullName evidence="2">Stage 0 sporulation protein A homolog</fullName>
    </recommendedName>
</protein>
<dbReference type="OrthoDB" id="9794370at2"/>
<dbReference type="PROSITE" id="PS50110">
    <property type="entry name" value="RESPONSE_REGULATORY"/>
    <property type="match status" value="1"/>
</dbReference>
<keyword evidence="8" id="KW-0804">Transcription</keyword>
<feature type="modified residue" description="4-aspartylphosphate" evidence="10">
    <location>
        <position position="62"/>
    </location>
</feature>
<dbReference type="PANTHER" id="PTHR42713">
    <property type="entry name" value="HISTIDINE KINASE-RELATED"/>
    <property type="match status" value="1"/>
</dbReference>
<dbReference type="PROSITE" id="PS00041">
    <property type="entry name" value="HTH_ARAC_FAMILY_1"/>
    <property type="match status" value="1"/>
</dbReference>
<dbReference type="SMART" id="SM00448">
    <property type="entry name" value="REC"/>
    <property type="match status" value="1"/>
</dbReference>
<keyword evidence="6" id="KW-0805">Transcription regulation</keyword>
<name>A0A1M6QZR0_9FIRM</name>
<evidence type="ECO:0000256" key="3">
    <source>
        <dbReference type="ARBA" id="ARBA00022490"/>
    </source>
</evidence>
<feature type="domain" description="HTH araC/xylS-type" evidence="11">
    <location>
        <begin position="439"/>
        <end position="537"/>
    </location>
</feature>
<dbReference type="InterPro" id="IPR020449">
    <property type="entry name" value="Tscrpt_reg_AraC-type_HTH"/>
</dbReference>
<evidence type="ECO:0000256" key="9">
    <source>
        <dbReference type="ARBA" id="ARBA00024867"/>
    </source>
</evidence>
<sequence length="546" mass="64059">MEEEKKALLKVLLVDDEPFIRKGLGALIDWEAEGYVIAGEAQNGNEAIEILSGEEYQLIISDIKMPDMSGIELAEYAKAKRITEAKFVFLSGFYDFQYAKSAILCGCSDYVLKPIQKEELLSVLRRIRNDIREEAGDRMDKSICEKAYLDRNLMALIWGRYDEINLNYVKERLKLTGEVMYIHLEIYMMDDKFAGLSEEKKREQQRKLYNYAGLLLKKLSDYVIFDVTKHGECYDIGIIYSEFMARERNMTDEEWLGWILQELRERMGFEIAACTGSRVRGIEDIAYSYREAAMTRFFRFYQKLEKEPVHRASKRKVQAKNTQEEYFRKELDSLIHGIEIGDKAFIRENAGSLYRRMMDKCMDSELIGLNIQYYMYRLLGLAYEIETDINQEEAMLYIQETAFAPGLPWINEMKFLKFAEAYSDYLMQLRQTSARGVMNRIEAEIEANYAENLSLKSLGEKYYLNSVYLGQIFKKCYGCCFKDYMNGVRLRKAAQMLLRTDDKVYEIAEKVGYRNMEYFINKFESIYGVTPARFRKRNSEASKMLK</sequence>
<evidence type="ECO:0000313" key="14">
    <source>
        <dbReference type="Proteomes" id="UP000184386"/>
    </source>
</evidence>
<keyword evidence="5" id="KW-0902">Two-component regulatory system</keyword>
<dbReference type="PROSITE" id="PS01124">
    <property type="entry name" value="HTH_ARAC_FAMILY_2"/>
    <property type="match status" value="1"/>
</dbReference>
<evidence type="ECO:0000256" key="10">
    <source>
        <dbReference type="PROSITE-ProRule" id="PRU00169"/>
    </source>
</evidence>
<dbReference type="InterPro" id="IPR009057">
    <property type="entry name" value="Homeodomain-like_sf"/>
</dbReference>
<evidence type="ECO:0000313" key="13">
    <source>
        <dbReference type="EMBL" id="SHK25547.1"/>
    </source>
</evidence>
<evidence type="ECO:0000256" key="1">
    <source>
        <dbReference type="ARBA" id="ARBA00004496"/>
    </source>
</evidence>
<evidence type="ECO:0000256" key="5">
    <source>
        <dbReference type="ARBA" id="ARBA00023012"/>
    </source>
</evidence>
<dbReference type="SMART" id="SM00342">
    <property type="entry name" value="HTH_ARAC"/>
    <property type="match status" value="1"/>
</dbReference>
<dbReference type="Gene3D" id="3.40.50.2300">
    <property type="match status" value="1"/>
</dbReference>
<dbReference type="InterPro" id="IPR018062">
    <property type="entry name" value="HTH_AraC-typ_CS"/>
</dbReference>
<organism evidence="13 14">
    <name type="scientific">Anaerocolumna jejuensis DSM 15929</name>
    <dbReference type="NCBI Taxonomy" id="1121322"/>
    <lineage>
        <taxon>Bacteria</taxon>
        <taxon>Bacillati</taxon>
        <taxon>Bacillota</taxon>
        <taxon>Clostridia</taxon>
        <taxon>Lachnospirales</taxon>
        <taxon>Lachnospiraceae</taxon>
        <taxon>Anaerocolumna</taxon>
    </lineage>
</organism>
<evidence type="ECO:0000256" key="8">
    <source>
        <dbReference type="ARBA" id="ARBA00023163"/>
    </source>
</evidence>
<dbReference type="PANTHER" id="PTHR42713:SF3">
    <property type="entry name" value="TRANSCRIPTIONAL REGULATORY PROTEIN HPTR"/>
    <property type="match status" value="1"/>
</dbReference>
<comment type="function">
    <text evidence="9">May play the central regulatory role in sporulation. It may be an element of the effector pathway responsible for the activation of sporulation genes in response to nutritional stress. Spo0A may act in concert with spo0H (a sigma factor) to control the expression of some genes that are critical to the sporulation process.</text>
</comment>
<keyword evidence="4 10" id="KW-0597">Phosphoprotein</keyword>
<dbReference type="GO" id="GO:0000160">
    <property type="term" value="P:phosphorelay signal transduction system"/>
    <property type="evidence" value="ECO:0007669"/>
    <property type="project" value="UniProtKB-KW"/>
</dbReference>
<dbReference type="EMBL" id="FRAC01000010">
    <property type="protein sequence ID" value="SHK25547.1"/>
    <property type="molecule type" value="Genomic_DNA"/>
</dbReference>
<dbReference type="InterPro" id="IPR051552">
    <property type="entry name" value="HptR"/>
</dbReference>
<dbReference type="GO" id="GO:0043565">
    <property type="term" value="F:sequence-specific DNA binding"/>
    <property type="evidence" value="ECO:0007669"/>
    <property type="project" value="InterPro"/>
</dbReference>
<dbReference type="AlphaFoldDB" id="A0A1M6QZR0"/>
<dbReference type="InterPro" id="IPR001789">
    <property type="entry name" value="Sig_transdc_resp-reg_receiver"/>
</dbReference>
<evidence type="ECO:0000259" key="11">
    <source>
        <dbReference type="PROSITE" id="PS01124"/>
    </source>
</evidence>
<keyword evidence="14" id="KW-1185">Reference proteome</keyword>